<dbReference type="PANTHER" id="PTHR37315:SF1">
    <property type="entry name" value="UPF0311 PROTEIN BLR7842"/>
    <property type="match status" value="1"/>
</dbReference>
<proteinExistence type="inferred from homology"/>
<protein>
    <recommendedName>
        <fullName evidence="1">UPF0311 protein SAMN05518683_1167</fullName>
    </recommendedName>
</protein>
<dbReference type="AlphaFoldDB" id="A0A1I5VF05"/>
<dbReference type="Gene3D" id="2.40.160.20">
    <property type="match status" value="1"/>
</dbReference>
<comment type="similarity">
    <text evidence="1">Belongs to the UPF0311 family.</text>
</comment>
<name>A0A1I5VF05_9BACI</name>
<dbReference type="Proteomes" id="UP000198892">
    <property type="component" value="Unassembled WGS sequence"/>
</dbReference>
<dbReference type="PANTHER" id="PTHR37315">
    <property type="entry name" value="UPF0311 PROTEIN BLR7842"/>
    <property type="match status" value="1"/>
</dbReference>
<dbReference type="HAMAP" id="MF_00775">
    <property type="entry name" value="UPF0311"/>
    <property type="match status" value="1"/>
</dbReference>
<evidence type="ECO:0000256" key="1">
    <source>
        <dbReference type="HAMAP-Rule" id="MF_00775"/>
    </source>
</evidence>
<evidence type="ECO:0000313" key="3">
    <source>
        <dbReference type="Proteomes" id="UP000198892"/>
    </source>
</evidence>
<reference evidence="3" key="1">
    <citation type="submission" date="2016-10" db="EMBL/GenBank/DDBJ databases">
        <authorList>
            <person name="Varghese N."/>
            <person name="Submissions S."/>
        </authorList>
    </citation>
    <scope>NUCLEOTIDE SEQUENCE [LARGE SCALE GENOMIC DNA]</scope>
    <source>
        <strain evidence="3">S7</strain>
    </source>
</reference>
<keyword evidence="3" id="KW-1185">Reference proteome</keyword>
<dbReference type="STRING" id="1884432.SAMN05518683_1167"/>
<gene>
    <name evidence="2" type="ORF">SAMN05518683_1167</name>
</gene>
<dbReference type="InterPro" id="IPR020915">
    <property type="entry name" value="UPF0311"/>
</dbReference>
<dbReference type="RefSeq" id="WP_244504339.1">
    <property type="nucleotide sequence ID" value="NZ_FOXD01000016.1"/>
</dbReference>
<sequence>MSIETKHVFDLTIYVDSPIEVGPVSAGERRIINITGGTFEGKNMRGVILPGGADYQVIRRDGVTEVVAHYSLQTTDGTPIYIVNRGYRYGPEEIINKLKQGEPVPDNSYYFKTMPTFEVSDERYAFLNRNLFVGIGTREPDCVKLKVFQVL</sequence>
<accession>A0A1I5VF05</accession>
<evidence type="ECO:0000313" key="2">
    <source>
        <dbReference type="EMBL" id="SFQ06134.1"/>
    </source>
</evidence>
<organism evidence="2 3">
    <name type="scientific">Salibacterium halotolerans</name>
    <dbReference type="NCBI Taxonomy" id="1884432"/>
    <lineage>
        <taxon>Bacteria</taxon>
        <taxon>Bacillati</taxon>
        <taxon>Bacillota</taxon>
        <taxon>Bacilli</taxon>
        <taxon>Bacillales</taxon>
        <taxon>Bacillaceae</taxon>
    </lineage>
</organism>
<dbReference type="EMBL" id="FOXD01000016">
    <property type="protein sequence ID" value="SFQ06134.1"/>
    <property type="molecule type" value="Genomic_DNA"/>
</dbReference>
<dbReference type="Pfam" id="PF11578">
    <property type="entry name" value="DUF3237"/>
    <property type="match status" value="1"/>
</dbReference>